<evidence type="ECO:0000256" key="4">
    <source>
        <dbReference type="PROSITE-ProRule" id="PRU00335"/>
    </source>
</evidence>
<dbReference type="InterPro" id="IPR009057">
    <property type="entry name" value="Homeodomain-like_sf"/>
</dbReference>
<accession>A0A225MRT1</accession>
<dbReference type="InterPro" id="IPR036271">
    <property type="entry name" value="Tet_transcr_reg_TetR-rel_C_sf"/>
</dbReference>
<dbReference type="PANTHER" id="PTHR47506:SF6">
    <property type="entry name" value="HTH-TYPE TRANSCRIPTIONAL REPRESSOR NEMR"/>
    <property type="match status" value="1"/>
</dbReference>
<comment type="caution">
    <text evidence="6">The sequence shown here is derived from an EMBL/GenBank/DDBJ whole genome shotgun (WGS) entry which is preliminary data.</text>
</comment>
<evidence type="ECO:0000313" key="7">
    <source>
        <dbReference type="Proteomes" id="UP000214603"/>
    </source>
</evidence>
<evidence type="ECO:0000313" key="6">
    <source>
        <dbReference type="EMBL" id="OWT63945.1"/>
    </source>
</evidence>
<sequence length="235" mass="26541">MNTLYTTTRISAPETTGARRSRRSRNEIAMAHLGTREKLIWCGTELLTERGFHAIGIEEVLKIAGVAKGSFYHFFESKQAFLIAVIEKCREYYNKKYEEILLNPSRPPLDRVQDFAAQAIAGMEKFEFRRGCLVGNLGQELASMDNHIASLLNEIMQSWEDVLAQCLQEGVDCGDISKSVDVRRQAQFFFIGWQGAVLRSKLRKSSEPLSLFVDVFLAATQSEGAVSTEKKHELQ</sequence>
<organism evidence="6 7">
    <name type="scientific">Candidimonas nitroreducens</name>
    <dbReference type="NCBI Taxonomy" id="683354"/>
    <lineage>
        <taxon>Bacteria</taxon>
        <taxon>Pseudomonadati</taxon>
        <taxon>Pseudomonadota</taxon>
        <taxon>Betaproteobacteria</taxon>
        <taxon>Burkholderiales</taxon>
        <taxon>Alcaligenaceae</taxon>
        <taxon>Candidimonas</taxon>
    </lineage>
</organism>
<dbReference type="SUPFAM" id="SSF48498">
    <property type="entry name" value="Tetracyclin repressor-like, C-terminal domain"/>
    <property type="match status" value="1"/>
</dbReference>
<dbReference type="Pfam" id="PF00440">
    <property type="entry name" value="TetR_N"/>
    <property type="match status" value="1"/>
</dbReference>
<evidence type="ECO:0000256" key="2">
    <source>
        <dbReference type="ARBA" id="ARBA00023125"/>
    </source>
</evidence>
<name>A0A225MRT1_9BURK</name>
<evidence type="ECO:0000256" key="1">
    <source>
        <dbReference type="ARBA" id="ARBA00023015"/>
    </source>
</evidence>
<protein>
    <submittedName>
        <fullName evidence="6">TetR family transcriptional regulator</fullName>
    </submittedName>
</protein>
<proteinExistence type="predicted"/>
<dbReference type="EMBL" id="NJIH01000003">
    <property type="protein sequence ID" value="OWT63945.1"/>
    <property type="molecule type" value="Genomic_DNA"/>
</dbReference>
<feature type="domain" description="HTH tetR-type" evidence="5">
    <location>
        <begin position="33"/>
        <end position="93"/>
    </location>
</feature>
<dbReference type="Gene3D" id="1.10.357.10">
    <property type="entry name" value="Tetracycline Repressor, domain 2"/>
    <property type="match status" value="1"/>
</dbReference>
<dbReference type="SUPFAM" id="SSF46689">
    <property type="entry name" value="Homeodomain-like"/>
    <property type="match status" value="1"/>
</dbReference>
<evidence type="ECO:0000259" key="5">
    <source>
        <dbReference type="PROSITE" id="PS50977"/>
    </source>
</evidence>
<gene>
    <name evidence="6" type="ORF">CEY11_06495</name>
</gene>
<feature type="DNA-binding region" description="H-T-H motif" evidence="4">
    <location>
        <begin position="56"/>
        <end position="75"/>
    </location>
</feature>
<dbReference type="RefSeq" id="WP_088602525.1">
    <property type="nucleotide sequence ID" value="NZ_NJIH01000003.1"/>
</dbReference>
<evidence type="ECO:0000256" key="3">
    <source>
        <dbReference type="ARBA" id="ARBA00023163"/>
    </source>
</evidence>
<dbReference type="InterPro" id="IPR011075">
    <property type="entry name" value="TetR_C"/>
</dbReference>
<dbReference type="GO" id="GO:0003677">
    <property type="term" value="F:DNA binding"/>
    <property type="evidence" value="ECO:0007669"/>
    <property type="project" value="UniProtKB-UniRule"/>
</dbReference>
<dbReference type="PROSITE" id="PS50977">
    <property type="entry name" value="HTH_TETR_2"/>
    <property type="match status" value="1"/>
</dbReference>
<dbReference type="PANTHER" id="PTHR47506">
    <property type="entry name" value="TRANSCRIPTIONAL REGULATORY PROTEIN"/>
    <property type="match status" value="1"/>
</dbReference>
<keyword evidence="7" id="KW-1185">Reference proteome</keyword>
<keyword evidence="2 4" id="KW-0238">DNA-binding</keyword>
<dbReference type="InterPro" id="IPR001647">
    <property type="entry name" value="HTH_TetR"/>
</dbReference>
<keyword evidence="3" id="KW-0804">Transcription</keyword>
<dbReference type="Proteomes" id="UP000214603">
    <property type="component" value="Unassembled WGS sequence"/>
</dbReference>
<dbReference type="PRINTS" id="PR00455">
    <property type="entry name" value="HTHTETR"/>
</dbReference>
<reference evidence="7" key="1">
    <citation type="submission" date="2017-06" db="EMBL/GenBank/DDBJ databases">
        <title>Herbaspirillum phytohormonus sp. nov., isolated from the root nodule of Robinia pseudoacacia in lead-zinc mine.</title>
        <authorList>
            <person name="Fan M."/>
            <person name="Lin Y."/>
        </authorList>
    </citation>
    <scope>NUCLEOTIDE SEQUENCE [LARGE SCALE GENOMIC DNA]</scope>
    <source>
        <strain evidence="7">SC-089</strain>
    </source>
</reference>
<dbReference type="AlphaFoldDB" id="A0A225MRT1"/>
<dbReference type="Pfam" id="PF16925">
    <property type="entry name" value="TetR_C_13"/>
    <property type="match status" value="1"/>
</dbReference>
<keyword evidence="1" id="KW-0805">Transcription regulation</keyword>
<dbReference type="OrthoDB" id="9809772at2"/>